<proteinExistence type="predicted"/>
<comment type="caution">
    <text evidence="2">The sequence shown here is derived from an EMBL/GenBank/DDBJ whole genome shotgun (WGS) entry which is preliminary data.</text>
</comment>
<gene>
    <name evidence="2" type="ORF">BURMUCGD2_0276</name>
</gene>
<reference evidence="2 3" key="1">
    <citation type="journal article" date="2012" name="J. Bacteriol.">
        <title>Draft Genome Sequence Determination for Cystic Fibrosis and Chronic Granulomatous Disease Burkholderia multivorans Isolates.</title>
        <authorList>
            <person name="Varga J.J."/>
            <person name="Losada L."/>
            <person name="Zelazny A.M."/>
            <person name="Brinkac L."/>
            <person name="Harkins D."/>
            <person name="Radune D."/>
            <person name="Hostetler J."/>
            <person name="Sampaio E.P."/>
            <person name="Ronning C.M."/>
            <person name="Nierman W.C."/>
            <person name="Greenberg D.E."/>
            <person name="Holland S.M."/>
            <person name="Goldberg J.B."/>
        </authorList>
    </citation>
    <scope>NUCLEOTIDE SEQUENCE [LARGE SCALE GENOMIC DNA]</scope>
    <source>
        <strain evidence="2 3">CGD2</strain>
    </source>
</reference>
<evidence type="ECO:0000313" key="2">
    <source>
        <dbReference type="EMBL" id="EEE05344.1"/>
    </source>
</evidence>
<evidence type="ECO:0000256" key="1">
    <source>
        <dbReference type="SAM" id="MobiDB-lite"/>
    </source>
</evidence>
<dbReference type="AlphaFoldDB" id="B9BVD9"/>
<feature type="region of interest" description="Disordered" evidence="1">
    <location>
        <begin position="1"/>
        <end position="56"/>
    </location>
</feature>
<dbReference type="EMBL" id="ACFC01000010">
    <property type="protein sequence ID" value="EEE05344.1"/>
    <property type="molecule type" value="Genomic_DNA"/>
</dbReference>
<organism evidence="2 3">
    <name type="scientific">Burkholderia multivorans CGD2</name>
    <dbReference type="NCBI Taxonomy" id="513052"/>
    <lineage>
        <taxon>Bacteria</taxon>
        <taxon>Pseudomonadati</taxon>
        <taxon>Pseudomonadota</taxon>
        <taxon>Betaproteobacteria</taxon>
        <taxon>Burkholderiales</taxon>
        <taxon>Burkholderiaceae</taxon>
        <taxon>Burkholderia</taxon>
        <taxon>Burkholderia cepacia complex</taxon>
    </lineage>
</organism>
<sequence length="56" mass="6296">MPPGALLRLRGRRRGRRRRGLHRHTGKQSRDYSCPPEAAPARGKRPGNRATVPRSA</sequence>
<accession>B9BVD9</accession>
<dbReference type="Proteomes" id="UP000004535">
    <property type="component" value="Unassembled WGS sequence"/>
</dbReference>
<feature type="compositionally biased region" description="Basic residues" evidence="1">
    <location>
        <begin position="9"/>
        <end position="27"/>
    </location>
</feature>
<name>B9BVD9_9BURK</name>
<protein>
    <submittedName>
        <fullName evidence="2">Uncharacterized protein</fullName>
    </submittedName>
</protein>
<evidence type="ECO:0000313" key="3">
    <source>
        <dbReference type="Proteomes" id="UP000004535"/>
    </source>
</evidence>